<accession>A0A2V0QN45</accession>
<reference evidence="1 2" key="1">
    <citation type="submission" date="2018-04" db="EMBL/GenBank/DDBJ databases">
        <title>Draft genome sequence of Pseudomonas syringae pv. actinidiae biovar 1 strains isolated from kiwifruit in Kagawa prefecture.</title>
        <authorList>
            <person name="Tabuchi M."/>
            <person name="Saito M."/>
            <person name="Fujiwara S."/>
            <person name="Sasa N."/>
            <person name="Akimitsu K."/>
            <person name="Gomi K."/>
            <person name="Konishi-Sugita S."/>
            <person name="Hamano K."/>
            <person name="Kataoka I."/>
        </authorList>
    </citation>
    <scope>NUCLEOTIDE SEQUENCE [LARGE SCALE GENOMIC DNA]</scope>
    <source>
        <strain evidence="1 2">MAFF212206</strain>
    </source>
</reference>
<proteinExistence type="predicted"/>
<dbReference type="GO" id="GO:0016301">
    <property type="term" value="F:kinase activity"/>
    <property type="evidence" value="ECO:0007669"/>
    <property type="project" value="UniProtKB-KW"/>
</dbReference>
<dbReference type="AlphaFoldDB" id="A0A2V0QN45"/>
<keyword evidence="1" id="KW-0808">Transferase</keyword>
<comment type="caution">
    <text evidence="1">The sequence shown here is derived from an EMBL/GenBank/DDBJ whole genome shotgun (WGS) entry which is preliminary data.</text>
</comment>
<evidence type="ECO:0000313" key="2">
    <source>
        <dbReference type="Proteomes" id="UP000247480"/>
    </source>
</evidence>
<keyword evidence="1" id="KW-0418">Kinase</keyword>
<gene>
    <name evidence="1" type="ORF">KPSA1_03437</name>
</gene>
<sequence>MQRATYGCYALTVTSWSCNCCKALNVPRRSSWHWKELKLKPTLSDATCCLTA</sequence>
<evidence type="ECO:0000313" key="1">
    <source>
        <dbReference type="EMBL" id="GBH10030.1"/>
    </source>
</evidence>
<organism evidence="1 2">
    <name type="scientific">Pseudomonas syringae pv. actinidiae</name>
    <dbReference type="NCBI Taxonomy" id="103796"/>
    <lineage>
        <taxon>Bacteria</taxon>
        <taxon>Pseudomonadati</taxon>
        <taxon>Pseudomonadota</taxon>
        <taxon>Gammaproteobacteria</taxon>
        <taxon>Pseudomonadales</taxon>
        <taxon>Pseudomonadaceae</taxon>
        <taxon>Pseudomonas</taxon>
        <taxon>Pseudomonas syringae</taxon>
    </lineage>
</organism>
<name>A0A2V0QN45_PSESF</name>
<dbReference type="Proteomes" id="UP000247480">
    <property type="component" value="Unassembled WGS sequence"/>
</dbReference>
<protein>
    <submittedName>
        <fullName evidence="1">Signal transduction histidine kinase</fullName>
    </submittedName>
</protein>
<dbReference type="EMBL" id="BGJZ01000145">
    <property type="protein sequence ID" value="GBH10030.1"/>
    <property type="molecule type" value="Genomic_DNA"/>
</dbReference>